<proteinExistence type="predicted"/>
<organism evidence="1 2">
    <name type="scientific">Entomophthora muscae</name>
    <dbReference type="NCBI Taxonomy" id="34485"/>
    <lineage>
        <taxon>Eukaryota</taxon>
        <taxon>Fungi</taxon>
        <taxon>Fungi incertae sedis</taxon>
        <taxon>Zoopagomycota</taxon>
        <taxon>Entomophthoromycotina</taxon>
        <taxon>Entomophthoromycetes</taxon>
        <taxon>Entomophthorales</taxon>
        <taxon>Entomophthoraceae</taxon>
        <taxon>Entomophthora</taxon>
    </lineage>
</organism>
<dbReference type="EMBL" id="QTSX02000161">
    <property type="protein sequence ID" value="KAJ9088050.1"/>
    <property type="molecule type" value="Genomic_DNA"/>
</dbReference>
<sequence>MAASYQKTAGQVGPGPSGKWAQDRSCHQPELEQAPTQLGVNPVPSQEGGLRGLTLRAPLGKGQSPNSMHTVIVRIDNSFPLETWAQEWDSTPDPGFLQAANPMDQGPARPRFPETEPLQAEAPAKSQIQNTSKGWTMVVPKKEFLKFPNEGRESSSVNFMNLKPSQVTNQIQLPKENTGFRPDPRPQSKIKKIK</sequence>
<protein>
    <submittedName>
        <fullName evidence="1">Uncharacterized protein</fullName>
    </submittedName>
</protein>
<name>A0ACC2UMZ3_9FUNG</name>
<accession>A0ACC2UMZ3</accession>
<dbReference type="Proteomes" id="UP001165960">
    <property type="component" value="Unassembled WGS sequence"/>
</dbReference>
<evidence type="ECO:0000313" key="1">
    <source>
        <dbReference type="EMBL" id="KAJ9088050.1"/>
    </source>
</evidence>
<keyword evidence="2" id="KW-1185">Reference proteome</keyword>
<comment type="caution">
    <text evidence="1">The sequence shown here is derived from an EMBL/GenBank/DDBJ whole genome shotgun (WGS) entry which is preliminary data.</text>
</comment>
<reference evidence="1" key="1">
    <citation type="submission" date="2022-04" db="EMBL/GenBank/DDBJ databases">
        <title>Genome of the entomopathogenic fungus Entomophthora muscae.</title>
        <authorList>
            <person name="Elya C."/>
            <person name="Lovett B.R."/>
            <person name="Lee E."/>
            <person name="Macias A.M."/>
            <person name="Hajek A.E."/>
            <person name="De Bivort B.L."/>
            <person name="Kasson M.T."/>
            <person name="De Fine Licht H.H."/>
            <person name="Stajich J.E."/>
        </authorList>
    </citation>
    <scope>NUCLEOTIDE SEQUENCE</scope>
    <source>
        <strain evidence="1">Berkeley</strain>
    </source>
</reference>
<gene>
    <name evidence="1" type="ORF">DSO57_1026976</name>
</gene>
<evidence type="ECO:0000313" key="2">
    <source>
        <dbReference type="Proteomes" id="UP001165960"/>
    </source>
</evidence>